<organism evidence="1 2">
    <name type="scientific">Zalaria obscura</name>
    <dbReference type="NCBI Taxonomy" id="2024903"/>
    <lineage>
        <taxon>Eukaryota</taxon>
        <taxon>Fungi</taxon>
        <taxon>Dikarya</taxon>
        <taxon>Ascomycota</taxon>
        <taxon>Pezizomycotina</taxon>
        <taxon>Dothideomycetes</taxon>
        <taxon>Dothideomycetidae</taxon>
        <taxon>Dothideales</taxon>
        <taxon>Zalariaceae</taxon>
        <taxon>Zalaria</taxon>
    </lineage>
</organism>
<evidence type="ECO:0000313" key="1">
    <source>
        <dbReference type="EMBL" id="KAK8219663.1"/>
    </source>
</evidence>
<dbReference type="EMBL" id="JAMKPW020000003">
    <property type="protein sequence ID" value="KAK8219663.1"/>
    <property type="molecule type" value="Genomic_DNA"/>
</dbReference>
<protein>
    <submittedName>
        <fullName evidence="1">Uncharacterized protein</fullName>
    </submittedName>
</protein>
<dbReference type="Proteomes" id="UP001320706">
    <property type="component" value="Unassembled WGS sequence"/>
</dbReference>
<evidence type="ECO:0000313" key="2">
    <source>
        <dbReference type="Proteomes" id="UP001320706"/>
    </source>
</evidence>
<accession>A0ACC3SQQ1</accession>
<keyword evidence="2" id="KW-1185">Reference proteome</keyword>
<gene>
    <name evidence="1" type="ORF">M8818_000637</name>
</gene>
<reference evidence="1" key="1">
    <citation type="submission" date="2024-02" db="EMBL/GenBank/DDBJ databases">
        <title>Metagenome Assembled Genome of Zalaria obscura JY119.</title>
        <authorList>
            <person name="Vighnesh L."/>
            <person name="Jagadeeshwari U."/>
            <person name="Venkata Ramana C."/>
            <person name="Sasikala C."/>
        </authorList>
    </citation>
    <scope>NUCLEOTIDE SEQUENCE</scope>
    <source>
        <strain evidence="1">JY119</strain>
    </source>
</reference>
<proteinExistence type="predicted"/>
<sequence length="709" mass="80979">MQPLRKVCTQPRLFQQACRLASTRRALLRRKQAPLPYRPQAQATQPPWTQHQQSQANQKGEKKEEDEEWLRWYEKDVESGEVRRVPGNPEEAEQEELRARIKALEAELAAYGSKHGEVSESALLEGLEPKDKAKLRKALQKKKEQDAALTSGLEVNLELPPLAVPTLKRLNAAVRDAALEPDNVERRKALWRWYNRAKHNIPALPRMIPEKAWKVLWQTQTAKADSNVDRELKVMELLEDMMSVNIPLNSSQKLARMEALVAQGKAQEAREIWESENDITSGHDADMLASGVWLHIELGELEKGLEILQQYLRLHPNKDPRVILHLLAANARIGNDRMAFALYLQLRSKLQGQLTMEDYDAVSMIFLEQDKKDLALVVFRDMMLQGNEAVRQKTLSAEKEGDLYRAIFHRIDALESYTVDASEVDKISLASLSAMPIEWQNKYFYGKWIKKLLGMGQVEAAAKVVELMYERNVAPDARHLNGLIGAYFRTAGPDMEKQGEELAWTMIQKRLDFAWRRRAAKRGEPQPSVDDTENQLDIPKIAPAFILRPIPMATIETFNVLLLHYLDKGEWLYMKHLEKLLRPAELPMGSFFMNNLLQMEMQKQGGKGYLSAWAKFTKYARKITPDMESYNILWTCQLGNQDKILKLPGQDGFPSPRQLFSVMTTWHSSLSGRLNKQAGEDFSIEIIAGALVDASVQYGVSCSSIYHQT</sequence>
<comment type="caution">
    <text evidence="1">The sequence shown here is derived from an EMBL/GenBank/DDBJ whole genome shotgun (WGS) entry which is preliminary data.</text>
</comment>
<name>A0ACC3SQQ1_9PEZI</name>